<evidence type="ECO:0000256" key="1">
    <source>
        <dbReference type="ARBA" id="ARBA00022649"/>
    </source>
</evidence>
<dbReference type="InterPro" id="IPR007712">
    <property type="entry name" value="RelE/ParE_toxin"/>
</dbReference>
<proteinExistence type="predicted"/>
<dbReference type="Proteomes" id="UP000060487">
    <property type="component" value="Unassembled WGS sequence"/>
</dbReference>
<keyword evidence="3" id="KW-1185">Reference proteome</keyword>
<accession>A0ABR5SGP3</accession>
<dbReference type="PANTHER" id="PTHR40588:SF1">
    <property type="entry name" value="MRNA INTERFERASE TOXIN YAFQ"/>
    <property type="match status" value="1"/>
</dbReference>
<dbReference type="Gene3D" id="3.30.2310.20">
    <property type="entry name" value="RelE-like"/>
    <property type="match status" value="1"/>
</dbReference>
<dbReference type="PIRSF" id="PIRSF006156">
    <property type="entry name" value="YafQ"/>
    <property type="match status" value="1"/>
</dbReference>
<gene>
    <name evidence="2" type="ORF">ASN18_1082</name>
</gene>
<keyword evidence="2" id="KW-0378">Hydrolase</keyword>
<dbReference type="InterPro" id="IPR035093">
    <property type="entry name" value="RelE/ParE_toxin_dom_sf"/>
</dbReference>
<dbReference type="PANTHER" id="PTHR40588">
    <property type="entry name" value="MRNA INTERFERASE TOXIN YAFQ"/>
    <property type="match status" value="1"/>
</dbReference>
<organism evidence="2 3">
    <name type="scientific">Candidatus Magnetominusculus xianensis</name>
    <dbReference type="NCBI Taxonomy" id="1748249"/>
    <lineage>
        <taxon>Bacteria</taxon>
        <taxon>Pseudomonadati</taxon>
        <taxon>Nitrospirota</taxon>
        <taxon>Nitrospiria</taxon>
        <taxon>Nitrospirales</taxon>
        <taxon>Nitrospiraceae</taxon>
        <taxon>Candidatus Magnetominusculus</taxon>
    </lineage>
</organism>
<keyword evidence="1" id="KW-1277">Toxin-antitoxin system</keyword>
<comment type="caution">
    <text evidence="2">The sequence shown here is derived from an EMBL/GenBank/DDBJ whole genome shotgun (WGS) entry which is preliminary data.</text>
</comment>
<reference evidence="2 3" key="1">
    <citation type="submission" date="2015-11" db="EMBL/GenBank/DDBJ databases">
        <authorList>
            <person name="Lin W."/>
        </authorList>
    </citation>
    <scope>NUCLEOTIDE SEQUENCE [LARGE SCALE GENOMIC DNA]</scope>
    <source>
        <strain evidence="2 3">HCH-1</strain>
    </source>
</reference>
<evidence type="ECO:0000313" key="2">
    <source>
        <dbReference type="EMBL" id="KWT90489.1"/>
    </source>
</evidence>
<evidence type="ECO:0000313" key="3">
    <source>
        <dbReference type="Proteomes" id="UP000060487"/>
    </source>
</evidence>
<dbReference type="NCBIfam" id="TIGR02385">
    <property type="entry name" value="RelE_StbE"/>
    <property type="match status" value="1"/>
</dbReference>
<protein>
    <submittedName>
        <fullName evidence="2">Damage-inducible protein</fullName>
        <ecNumber evidence="2">3.1.-.-</ecNumber>
    </submittedName>
</protein>
<sequence length="90" mass="10585">MKYKPARTGQFKKDIKQMLLRGADVKELFEIMTKLTNGEKLDPKHRDHKLAGNYIGRRECHIKSDWLMIYKIDGDCIIFERSGTHSDLFD</sequence>
<dbReference type="SUPFAM" id="SSF143011">
    <property type="entry name" value="RelE-like"/>
    <property type="match status" value="1"/>
</dbReference>
<dbReference type="RefSeq" id="WP_085051731.1">
    <property type="nucleotide sequence ID" value="NZ_LNQR01000035.1"/>
</dbReference>
<dbReference type="EC" id="3.1.-.-" evidence="2"/>
<dbReference type="EMBL" id="LNQR01000035">
    <property type="protein sequence ID" value="KWT90489.1"/>
    <property type="molecule type" value="Genomic_DNA"/>
</dbReference>
<dbReference type="InterPro" id="IPR004386">
    <property type="entry name" value="Toxin_YafQ-like"/>
</dbReference>
<dbReference type="GO" id="GO:0016787">
    <property type="term" value="F:hydrolase activity"/>
    <property type="evidence" value="ECO:0007669"/>
    <property type="project" value="UniProtKB-KW"/>
</dbReference>
<dbReference type="Pfam" id="PF15738">
    <property type="entry name" value="YafQ_toxin"/>
    <property type="match status" value="1"/>
</dbReference>
<name>A0ABR5SGP3_9BACT</name>